<dbReference type="PANTHER" id="PTHR40446">
    <property type="entry name" value="N-ACETYLGLUCOSAMINE-1-PHOSPHODIESTER ALPHA-N-ACETYLGLUCOSAMINIDASE"/>
    <property type="match status" value="1"/>
</dbReference>
<dbReference type="InterPro" id="IPR018711">
    <property type="entry name" value="NAGPA"/>
</dbReference>
<feature type="compositionally biased region" description="Low complexity" evidence="1">
    <location>
        <begin position="449"/>
        <end position="493"/>
    </location>
</feature>
<evidence type="ECO:0000259" key="2">
    <source>
        <dbReference type="Pfam" id="PF09992"/>
    </source>
</evidence>
<feature type="compositionally biased region" description="Basic and acidic residues" evidence="1">
    <location>
        <begin position="348"/>
        <end position="365"/>
    </location>
</feature>
<dbReference type="KEGG" id="paun:MJA45_08010"/>
<keyword evidence="4" id="KW-1185">Reference proteome</keyword>
<feature type="compositionally biased region" description="Basic and acidic residues" evidence="1">
    <location>
        <begin position="394"/>
        <end position="405"/>
    </location>
</feature>
<name>A0AA96LJ38_9BACL</name>
<accession>A0AA96LJ38</accession>
<evidence type="ECO:0000256" key="1">
    <source>
        <dbReference type="SAM" id="MobiDB-lite"/>
    </source>
</evidence>
<feature type="region of interest" description="Disordered" evidence="1">
    <location>
        <begin position="335"/>
        <end position="493"/>
    </location>
</feature>
<dbReference type="Proteomes" id="UP001305702">
    <property type="component" value="Chromosome"/>
</dbReference>
<dbReference type="AlphaFoldDB" id="A0AA96LJ38"/>
<proteinExistence type="predicted"/>
<dbReference type="PANTHER" id="PTHR40446:SF2">
    <property type="entry name" value="N-ACETYLGLUCOSAMINE-1-PHOSPHODIESTER ALPHA-N-ACETYLGLUCOSAMINIDASE"/>
    <property type="match status" value="1"/>
</dbReference>
<protein>
    <submittedName>
        <fullName evidence="3">Phosphodiester glycosidase family protein</fullName>
    </submittedName>
</protein>
<dbReference type="GO" id="GO:0016798">
    <property type="term" value="F:hydrolase activity, acting on glycosyl bonds"/>
    <property type="evidence" value="ECO:0007669"/>
    <property type="project" value="UniProtKB-KW"/>
</dbReference>
<dbReference type="EMBL" id="CP130318">
    <property type="protein sequence ID" value="WNQ12961.1"/>
    <property type="molecule type" value="Genomic_DNA"/>
</dbReference>
<keyword evidence="3" id="KW-0326">Glycosidase</keyword>
<feature type="compositionally biased region" description="Low complexity" evidence="1">
    <location>
        <begin position="406"/>
        <end position="419"/>
    </location>
</feature>
<organism evidence="3 4">
    <name type="scientific">Paenibacillus aurantius</name>
    <dbReference type="NCBI Taxonomy" id="2918900"/>
    <lineage>
        <taxon>Bacteria</taxon>
        <taxon>Bacillati</taxon>
        <taxon>Bacillota</taxon>
        <taxon>Bacilli</taxon>
        <taxon>Bacillales</taxon>
        <taxon>Paenibacillaceae</taxon>
        <taxon>Paenibacillus</taxon>
    </lineage>
</organism>
<feature type="compositionally biased region" description="Pro residues" evidence="1">
    <location>
        <begin position="435"/>
        <end position="448"/>
    </location>
</feature>
<feature type="domain" description="Phosphodiester glycosidase" evidence="2">
    <location>
        <begin position="155"/>
        <end position="334"/>
    </location>
</feature>
<dbReference type="Pfam" id="PF09992">
    <property type="entry name" value="NAGPA"/>
    <property type="match status" value="1"/>
</dbReference>
<gene>
    <name evidence="3" type="ORF">MJA45_08010</name>
</gene>
<sequence>MSSTVPKLAGTSGGMRSWSWYKKSLLAIAAAGFLASSFLFLTPPGLTIREKLAETVITTQHRNWAWIFVGAEQRDRMVAQMQQDMEEMGSGHIDTSKIIVPAKRPVGDLIKVEDISGQFWKGKKIYVYDPKSIRVVVPGKVGEGEKITSMVERTGAVAGVNGGGFDDPDGLGNGFAPIGFIMSGGNLLFTGLEGSIPQHVVGFTKEGKLIVGKYSINELIDLHVTEAVSFYPRVIADGKPLITSGDGGWGRGPRTAVGQKADGTVIFVVIDGRQAHSVGATLKEVQDLLLEDGVINAGFLDGGASSELVVGDELLTKPSSKYGERRLPSAFLVFDDPSSYKENNPWKGLDHIDPGGAATHEEYQRDLASQKAANKDKATPTPAKTASPSPKTSESVKPRETDEPKPTATRTPAKTDPPASTKPEPTATPASESVPPKPTPPPSTPKPSAPAATATPGTTPPASTAPTAAPPASTGPGATAAPAGSSPTGGKTN</sequence>
<feature type="compositionally biased region" description="Low complexity" evidence="1">
    <location>
        <begin position="379"/>
        <end position="393"/>
    </location>
</feature>
<evidence type="ECO:0000313" key="3">
    <source>
        <dbReference type="EMBL" id="WNQ12961.1"/>
    </source>
</evidence>
<reference evidence="3 4" key="1">
    <citation type="submission" date="2022-02" db="EMBL/GenBank/DDBJ databases">
        <title>Paenibacillus sp. MBLB1776 Whole Genome Shotgun Sequencing.</title>
        <authorList>
            <person name="Hwang C.Y."/>
            <person name="Cho E.-S."/>
            <person name="Seo M.-J."/>
        </authorList>
    </citation>
    <scope>NUCLEOTIDE SEQUENCE [LARGE SCALE GENOMIC DNA]</scope>
    <source>
        <strain evidence="3 4">MBLB1776</strain>
    </source>
</reference>
<keyword evidence="3" id="KW-0378">Hydrolase</keyword>
<evidence type="ECO:0000313" key="4">
    <source>
        <dbReference type="Proteomes" id="UP001305702"/>
    </source>
</evidence>
<dbReference type="RefSeq" id="WP_315606740.1">
    <property type="nucleotide sequence ID" value="NZ_CP130318.1"/>
</dbReference>